<protein>
    <submittedName>
        <fullName evidence="2">SufD family Fe-S cluster assembly protein</fullName>
    </submittedName>
</protein>
<dbReference type="InterPro" id="IPR055346">
    <property type="entry name" value="Fe-S_cluster_assembly_SufBD"/>
</dbReference>
<evidence type="ECO:0000259" key="1">
    <source>
        <dbReference type="Pfam" id="PF01458"/>
    </source>
</evidence>
<accession>A0A9X2MJX7</accession>
<dbReference type="InterPro" id="IPR000825">
    <property type="entry name" value="SUF_FeS_clus_asmbl_SufBD_core"/>
</dbReference>
<dbReference type="PANTHER" id="PTHR43575:SF1">
    <property type="entry name" value="PROTEIN ABCI7, CHLOROPLASTIC"/>
    <property type="match status" value="1"/>
</dbReference>
<evidence type="ECO:0000313" key="2">
    <source>
        <dbReference type="EMBL" id="MCR2044532.1"/>
    </source>
</evidence>
<organism evidence="2 3">
    <name type="scientific">Anaerosalibacter massiliensis</name>
    <dbReference type="NCBI Taxonomy" id="1347392"/>
    <lineage>
        <taxon>Bacteria</taxon>
        <taxon>Bacillati</taxon>
        <taxon>Bacillota</taxon>
        <taxon>Tissierellia</taxon>
        <taxon>Tissierellales</taxon>
        <taxon>Sporanaerobacteraceae</taxon>
        <taxon>Anaerosalibacter</taxon>
    </lineage>
</organism>
<dbReference type="SUPFAM" id="SSF101960">
    <property type="entry name" value="Stabilizer of iron transporter SufD"/>
    <property type="match status" value="1"/>
</dbReference>
<name>A0A9X2MJX7_9FIRM</name>
<dbReference type="AlphaFoldDB" id="A0A9X2MJX7"/>
<comment type="caution">
    <text evidence="2">The sequence shown here is derived from an EMBL/GenBank/DDBJ whole genome shotgun (WGS) entry which is preliminary data.</text>
</comment>
<keyword evidence="3" id="KW-1185">Reference proteome</keyword>
<dbReference type="EMBL" id="JANJZL010000006">
    <property type="protein sequence ID" value="MCR2044532.1"/>
    <property type="molecule type" value="Genomic_DNA"/>
</dbReference>
<dbReference type="GO" id="GO:0016226">
    <property type="term" value="P:iron-sulfur cluster assembly"/>
    <property type="evidence" value="ECO:0007669"/>
    <property type="project" value="InterPro"/>
</dbReference>
<sequence>MFQNYKKQNIKEYERLPNPYWKRINENIVFPEAISDYNKNIVSEKNFKLIENMDEDLWFKYIGYLELDKNHGLGEKFLRFAEGFSNTGVFIDIEANSLGNKSKINMNIDSDNPILVDHNLVIVRKNSELDIYINYEDDGKTNGFHNGFTKIYVEDGAKLNIYKIQNYSNKIKHFDSSTIFVDEDAEINIVDIQLGSKLKGTNYDVQLKGNRSFCDIKNVYLGTDNNKMDFNYHFDFLGRESEGYIESSGALTDESWKVFRSTENFIKGCKKAEGSAKEYVTLLNKNIKSHAIPALFATEDDIIGDHAASAGQLDENKMFYLMSRGLDEERAKILVVESSFAPILESLSDKEVKADILKLVKDRLGRN</sequence>
<feature type="domain" description="SUF system FeS cluster assembly SufBD core" evidence="1">
    <location>
        <begin position="108"/>
        <end position="337"/>
    </location>
</feature>
<dbReference type="RefSeq" id="WP_050069901.1">
    <property type="nucleotide sequence ID" value="NZ_CABKTM010000075.1"/>
</dbReference>
<dbReference type="Proteomes" id="UP001142078">
    <property type="component" value="Unassembled WGS sequence"/>
</dbReference>
<reference evidence="2" key="1">
    <citation type="submission" date="2022-07" db="EMBL/GenBank/DDBJ databases">
        <title>Enhanced cultured diversity of the mouse gut microbiota enables custom-made synthetic communities.</title>
        <authorList>
            <person name="Afrizal A."/>
        </authorList>
    </citation>
    <scope>NUCLEOTIDE SEQUENCE</scope>
    <source>
        <strain evidence="2">DSM 29482</strain>
    </source>
</reference>
<dbReference type="InterPro" id="IPR037284">
    <property type="entry name" value="SUF_FeS_clus_asmbl_SufBD_sf"/>
</dbReference>
<dbReference type="OrthoDB" id="9803529at2"/>
<dbReference type="Pfam" id="PF01458">
    <property type="entry name" value="SUFBD_core"/>
    <property type="match status" value="1"/>
</dbReference>
<evidence type="ECO:0000313" key="3">
    <source>
        <dbReference type="Proteomes" id="UP001142078"/>
    </source>
</evidence>
<dbReference type="PANTHER" id="PTHR43575">
    <property type="entry name" value="PROTEIN ABCI7, CHLOROPLASTIC"/>
    <property type="match status" value="1"/>
</dbReference>
<proteinExistence type="predicted"/>
<gene>
    <name evidence="2" type="ORF">NSA23_10460</name>
</gene>